<dbReference type="InterPro" id="IPR036087">
    <property type="entry name" value="Nict_dMeBzImd_PRibTrfase_sf"/>
</dbReference>
<dbReference type="Pfam" id="PF02277">
    <property type="entry name" value="DBI_PRT"/>
    <property type="match status" value="1"/>
</dbReference>
<evidence type="ECO:0000256" key="9">
    <source>
        <dbReference type="NCBIfam" id="TIGR03160"/>
    </source>
</evidence>
<keyword evidence="6 10" id="KW-0328">Glycosyltransferase</keyword>
<evidence type="ECO:0000313" key="11">
    <source>
        <dbReference type="Proteomes" id="UP001596020"/>
    </source>
</evidence>
<dbReference type="CDD" id="cd02439">
    <property type="entry name" value="DMB-PRT_CobT"/>
    <property type="match status" value="1"/>
</dbReference>
<evidence type="ECO:0000256" key="2">
    <source>
        <dbReference type="ARBA" id="ARBA00007110"/>
    </source>
</evidence>
<accession>A0ABV9K9X8</accession>
<dbReference type="GO" id="GO:0008939">
    <property type="term" value="F:nicotinate-nucleotide-dimethylbenzimidazole phosphoribosyltransferase activity"/>
    <property type="evidence" value="ECO:0007669"/>
    <property type="project" value="UniProtKB-EC"/>
</dbReference>
<sequence>MKQFDISRPNQSIYPEVVFHINDLTKPKGSLGVLESLAEQICMVQQTLSPKLNKPVNILFGADHGIEVEGVSFSPRCITWQQMIHFSKGGAGVNFLCNQHHFGLRLVDGGVDYDFPSDLGIINRKVRKGTSNYLYEPAMSMDEVDRCLRIGAEEVDAVYNQGTNIISIGEMGIANTSASSLWMSCITDMDIATCVGAGSGLDSQGVAHKLDVLTRAQNRFEGNRHDPYALMSEFGGFEMVMAVGAMLRAAELKMLILIDGFIMTSCILMARAIAPEVMEYAIFGHEGDEVGHKILIDYLGVRPLLHLGFRLGEGTGAICAYPIVQSAVCMVNNMDTFSAASVQKYY</sequence>
<dbReference type="InterPro" id="IPR023195">
    <property type="entry name" value="Nict_dMeBzImd_PRibTrfase_N"/>
</dbReference>
<dbReference type="InterPro" id="IPR017846">
    <property type="entry name" value="Nict_dMeBzImd_PRibTrfase_bact"/>
</dbReference>
<dbReference type="SUPFAM" id="SSF52733">
    <property type="entry name" value="Nicotinate mononucleotide:5,6-dimethylbenzimidazole phosphoribosyltransferase (CobT)"/>
    <property type="match status" value="1"/>
</dbReference>
<organism evidence="10 11">
    <name type="scientific">Falsiporphyromonas endometrii</name>
    <dbReference type="NCBI Taxonomy" id="1387297"/>
    <lineage>
        <taxon>Bacteria</taxon>
        <taxon>Pseudomonadati</taxon>
        <taxon>Bacteroidota</taxon>
        <taxon>Bacteroidia</taxon>
        <taxon>Bacteroidales</taxon>
        <taxon>Porphyromonadaceae</taxon>
        <taxon>Falsiporphyromonas</taxon>
    </lineage>
</organism>
<dbReference type="Gene3D" id="3.40.50.10210">
    <property type="match status" value="1"/>
</dbReference>
<dbReference type="EC" id="2.4.2.21" evidence="3 9"/>
<keyword evidence="11" id="KW-1185">Reference proteome</keyword>
<comment type="similarity">
    <text evidence="2">Belongs to the CobT family.</text>
</comment>
<dbReference type="NCBIfam" id="NF000996">
    <property type="entry name" value="PRK00105.1"/>
    <property type="match status" value="1"/>
</dbReference>
<dbReference type="Gene3D" id="1.10.1610.10">
    <property type="match status" value="1"/>
</dbReference>
<protein>
    <recommendedName>
        <fullName evidence="4 9">Nicotinate-nucleotide--dimethylbenzimidazole phosphoribosyltransferase</fullName>
        <ecNumber evidence="3 9">2.4.2.21</ecNumber>
    </recommendedName>
</protein>
<reference evidence="11" key="1">
    <citation type="journal article" date="2019" name="Int. J. Syst. Evol. Microbiol.">
        <title>The Global Catalogue of Microorganisms (GCM) 10K type strain sequencing project: providing services to taxonomists for standard genome sequencing and annotation.</title>
        <authorList>
            <consortium name="The Broad Institute Genomics Platform"/>
            <consortium name="The Broad Institute Genome Sequencing Center for Infectious Disease"/>
            <person name="Wu L."/>
            <person name="Ma J."/>
        </authorList>
    </citation>
    <scope>NUCLEOTIDE SEQUENCE [LARGE SCALE GENOMIC DNA]</scope>
    <source>
        <strain evidence="11">CGMCC 4.7357</strain>
    </source>
</reference>
<comment type="pathway">
    <text evidence="1">Nucleoside biosynthesis; alpha-ribazole biosynthesis; alpha-ribazole from 5,6-dimethylbenzimidazole: step 1/2.</text>
</comment>
<dbReference type="Proteomes" id="UP001596020">
    <property type="component" value="Unassembled WGS sequence"/>
</dbReference>
<dbReference type="EMBL" id="JBHSGO010000217">
    <property type="protein sequence ID" value="MFC4666857.1"/>
    <property type="molecule type" value="Genomic_DNA"/>
</dbReference>
<proteinExistence type="inferred from homology"/>
<comment type="caution">
    <text evidence="10">The sequence shown here is derived from an EMBL/GenBank/DDBJ whole genome shotgun (WGS) entry which is preliminary data.</text>
</comment>
<evidence type="ECO:0000256" key="1">
    <source>
        <dbReference type="ARBA" id="ARBA00005049"/>
    </source>
</evidence>
<evidence type="ECO:0000256" key="6">
    <source>
        <dbReference type="ARBA" id="ARBA00022676"/>
    </source>
</evidence>
<keyword evidence="7 10" id="KW-0808">Transferase</keyword>
<evidence type="ECO:0000256" key="4">
    <source>
        <dbReference type="ARBA" id="ARBA00015486"/>
    </source>
</evidence>
<keyword evidence="5" id="KW-0169">Cobalamin biosynthesis</keyword>
<dbReference type="PANTHER" id="PTHR43463">
    <property type="entry name" value="NICOTINATE-NUCLEOTIDE--DIMETHYLBENZIMIDAZOLE PHOSPHORIBOSYLTRANSFERASE"/>
    <property type="match status" value="1"/>
</dbReference>
<evidence type="ECO:0000256" key="5">
    <source>
        <dbReference type="ARBA" id="ARBA00022573"/>
    </source>
</evidence>
<dbReference type="PANTHER" id="PTHR43463:SF1">
    <property type="entry name" value="NICOTINATE-NUCLEOTIDE--DIMETHYLBENZIMIDAZOLE PHOSPHORIBOSYLTRANSFERASE"/>
    <property type="match status" value="1"/>
</dbReference>
<evidence type="ECO:0000256" key="7">
    <source>
        <dbReference type="ARBA" id="ARBA00022679"/>
    </source>
</evidence>
<dbReference type="NCBIfam" id="TIGR03160">
    <property type="entry name" value="cobT_DBIPRT"/>
    <property type="match status" value="1"/>
</dbReference>
<dbReference type="InterPro" id="IPR003200">
    <property type="entry name" value="Nict_dMeBzImd_PRibTrfase"/>
</dbReference>
<name>A0ABV9K9X8_9PORP</name>
<comment type="catalytic activity">
    <reaction evidence="8">
        <text>5,6-dimethylbenzimidazole + nicotinate beta-D-ribonucleotide = alpha-ribazole 5'-phosphate + nicotinate + H(+)</text>
        <dbReference type="Rhea" id="RHEA:11196"/>
        <dbReference type="ChEBI" id="CHEBI:15378"/>
        <dbReference type="ChEBI" id="CHEBI:15890"/>
        <dbReference type="ChEBI" id="CHEBI:32544"/>
        <dbReference type="ChEBI" id="CHEBI:57502"/>
        <dbReference type="ChEBI" id="CHEBI:57918"/>
        <dbReference type="EC" id="2.4.2.21"/>
    </reaction>
</comment>
<dbReference type="RefSeq" id="WP_380080336.1">
    <property type="nucleotide sequence ID" value="NZ_JBHSGO010000217.1"/>
</dbReference>
<gene>
    <name evidence="10" type="primary">cobT</name>
    <name evidence="10" type="ORF">ACFO3G_09655</name>
</gene>
<evidence type="ECO:0000313" key="10">
    <source>
        <dbReference type="EMBL" id="MFC4666857.1"/>
    </source>
</evidence>
<evidence type="ECO:0000256" key="8">
    <source>
        <dbReference type="ARBA" id="ARBA00047340"/>
    </source>
</evidence>
<evidence type="ECO:0000256" key="3">
    <source>
        <dbReference type="ARBA" id="ARBA00011991"/>
    </source>
</evidence>